<dbReference type="EMBL" id="WXEW01000003">
    <property type="protein sequence ID" value="NAS22500.1"/>
    <property type="molecule type" value="Genomic_DNA"/>
</dbReference>
<organism evidence="1 2">
    <name type="scientific">Herbidospora solisilvae</name>
    <dbReference type="NCBI Taxonomy" id="2696284"/>
    <lineage>
        <taxon>Bacteria</taxon>
        <taxon>Bacillati</taxon>
        <taxon>Actinomycetota</taxon>
        <taxon>Actinomycetes</taxon>
        <taxon>Streptosporangiales</taxon>
        <taxon>Streptosporangiaceae</taxon>
        <taxon>Herbidospora</taxon>
    </lineage>
</organism>
<dbReference type="RefSeq" id="WP_161479862.1">
    <property type="nucleotide sequence ID" value="NZ_WXEW01000003.1"/>
</dbReference>
<comment type="caution">
    <text evidence="1">The sequence shown here is derived from an EMBL/GenBank/DDBJ whole genome shotgun (WGS) entry which is preliminary data.</text>
</comment>
<accession>A0A7C9J349</accession>
<protein>
    <submittedName>
        <fullName evidence="1">Uncharacterized protein</fullName>
    </submittedName>
</protein>
<evidence type="ECO:0000313" key="1">
    <source>
        <dbReference type="EMBL" id="NAS22500.1"/>
    </source>
</evidence>
<gene>
    <name evidence="1" type="ORF">GT755_12485</name>
</gene>
<proteinExistence type="predicted"/>
<name>A0A7C9J349_9ACTN</name>
<reference evidence="1 2" key="1">
    <citation type="submission" date="2020-01" db="EMBL/GenBank/DDBJ databases">
        <title>Herbidospora sp. NEAU-GS84 nov., a novel actinomycete isolated from soil.</title>
        <authorList>
            <person name="Han L."/>
        </authorList>
    </citation>
    <scope>NUCLEOTIDE SEQUENCE [LARGE SCALE GENOMIC DNA]</scope>
    <source>
        <strain evidence="1 2">NEAU-GS84</strain>
    </source>
</reference>
<dbReference type="AlphaFoldDB" id="A0A7C9J349"/>
<dbReference type="Proteomes" id="UP000479526">
    <property type="component" value="Unassembled WGS sequence"/>
</dbReference>
<evidence type="ECO:0000313" key="2">
    <source>
        <dbReference type="Proteomes" id="UP000479526"/>
    </source>
</evidence>
<keyword evidence="2" id="KW-1185">Reference proteome</keyword>
<sequence>MDMERASTGNAVAAGGSLIEDAVKFTVLVVQLAMAGLKLKGLSQQVRATYRYVDGCAASTDRLAEQMAALEVDVDTIGEHRDAAAVMRSVLADADAMAEAAEELAAAFIRTSDAHKADYGTVAEAARTMPVPMADARFYSNR</sequence>